<feature type="region of interest" description="Disordered" evidence="6">
    <location>
        <begin position="498"/>
        <end position="519"/>
    </location>
</feature>
<feature type="region of interest" description="Disordered" evidence="6">
    <location>
        <begin position="1"/>
        <end position="51"/>
    </location>
</feature>
<keyword evidence="3" id="KW-0235">DNA replication</keyword>
<dbReference type="CDD" id="cd20704">
    <property type="entry name" value="Orc3"/>
    <property type="match status" value="1"/>
</dbReference>
<feature type="compositionally biased region" description="Polar residues" evidence="6">
    <location>
        <begin position="498"/>
        <end position="507"/>
    </location>
</feature>
<dbReference type="Proteomes" id="UP000509510">
    <property type="component" value="Chromosome I"/>
</dbReference>
<dbReference type="GO" id="GO:0005664">
    <property type="term" value="C:nuclear origin of replication recognition complex"/>
    <property type="evidence" value="ECO:0007669"/>
    <property type="project" value="InterPro"/>
</dbReference>
<dbReference type="Pfam" id="PF18137">
    <property type="entry name" value="WHD_ORC"/>
    <property type="match status" value="1"/>
</dbReference>
<dbReference type="GO" id="GO:0006270">
    <property type="term" value="P:DNA replication initiation"/>
    <property type="evidence" value="ECO:0007669"/>
    <property type="project" value="TreeGrafter"/>
</dbReference>
<evidence type="ECO:0000256" key="1">
    <source>
        <dbReference type="ARBA" id="ARBA00004123"/>
    </source>
</evidence>
<dbReference type="AlphaFoldDB" id="A0A7H8QJ90"/>
<gene>
    <name evidence="9" type="ORF">TRUGW13939_01092</name>
</gene>
<dbReference type="PANTHER" id="PTHR12748">
    <property type="entry name" value="ORIGIN RECOGNITION COMPLEX SUBUNIT 3"/>
    <property type="match status" value="1"/>
</dbReference>
<organism evidence="9 10">
    <name type="scientific">Talaromyces rugulosus</name>
    <name type="common">Penicillium rugulosum</name>
    <dbReference type="NCBI Taxonomy" id="121627"/>
    <lineage>
        <taxon>Eukaryota</taxon>
        <taxon>Fungi</taxon>
        <taxon>Dikarya</taxon>
        <taxon>Ascomycota</taxon>
        <taxon>Pezizomycotina</taxon>
        <taxon>Eurotiomycetes</taxon>
        <taxon>Eurotiomycetidae</taxon>
        <taxon>Eurotiales</taxon>
        <taxon>Trichocomaceae</taxon>
        <taxon>Talaromyces</taxon>
        <taxon>Talaromyces sect. Islandici</taxon>
    </lineage>
</organism>
<reference evidence="10" key="1">
    <citation type="submission" date="2020-06" db="EMBL/GenBank/DDBJ databases">
        <title>A chromosome-scale genome assembly of Talaromyces rugulosus W13939.</title>
        <authorList>
            <person name="Wang B."/>
            <person name="Guo L."/>
            <person name="Ye K."/>
            <person name="Wang L."/>
        </authorList>
    </citation>
    <scope>NUCLEOTIDE SEQUENCE [LARGE SCALE GENOMIC DNA]</scope>
    <source>
        <strain evidence="10">W13939</strain>
    </source>
</reference>
<dbReference type="RefSeq" id="XP_035340189.1">
    <property type="nucleotide sequence ID" value="XM_035484296.1"/>
</dbReference>
<feature type="domain" description="Origin recognition complex subunit 3 winged helix C-terminal" evidence="8">
    <location>
        <begin position="593"/>
        <end position="701"/>
    </location>
</feature>
<dbReference type="InterPro" id="IPR040855">
    <property type="entry name" value="ORC_WH_C"/>
</dbReference>
<dbReference type="EMBL" id="CP055898">
    <property type="protein sequence ID" value="QKX54010.1"/>
    <property type="molecule type" value="Genomic_DNA"/>
</dbReference>
<dbReference type="GeneID" id="55988605"/>
<evidence type="ECO:0000259" key="8">
    <source>
        <dbReference type="Pfam" id="PF18137"/>
    </source>
</evidence>
<dbReference type="GO" id="GO:0031261">
    <property type="term" value="C:DNA replication preinitiation complex"/>
    <property type="evidence" value="ECO:0007669"/>
    <property type="project" value="TreeGrafter"/>
</dbReference>
<evidence type="ECO:0000256" key="6">
    <source>
        <dbReference type="SAM" id="MobiDB-lite"/>
    </source>
</evidence>
<keyword evidence="10" id="KW-1185">Reference proteome</keyword>
<dbReference type="GO" id="GO:0005656">
    <property type="term" value="C:nuclear pre-replicative complex"/>
    <property type="evidence" value="ECO:0007669"/>
    <property type="project" value="TreeGrafter"/>
</dbReference>
<dbReference type="InterPro" id="IPR020795">
    <property type="entry name" value="ORC3"/>
</dbReference>
<evidence type="ECO:0000256" key="3">
    <source>
        <dbReference type="ARBA" id="ARBA00022705"/>
    </source>
</evidence>
<sequence length="704" mass="78815">MELNEEELDLPGADRENPGVYVYNPAKATIDNAEPSPKRRKTSKGSKINLPQTDAQSTFVPLLEGKEPSELVELRQSTFQRLWSVQEQRSKEILEELDSGILEAISSFVDAASPELYHGCIPTSLVTIGSNVSALPRLLDALHRRLIAQGTGQVILLESGDAPNLKAALKTIIRTAVTSTEGNEAYQRIFTHRAGPRMLPYDLNVLHEYVEKQGTKSLILAFRDSEAFDFGVLNDLISLLSSWIDRIPIVLLFGISTSVEILESKFPRSIVGSLQGQHFEIHDAGDAVDRIYETLQTSSNTQLWLGPHLSRSLFERSRDYFQSPEEFIREAKYAYMSHFFANPLSVLLSQTASQQKELCEAIRNLASFRRFCEELLDQNDTSRVRSLLDDDEALLKETTQALELGQSQMKTLFNTTKLIQTVQGVLQASKPSSRTELFLRAISGDLLDSPSIEGMLSRITKSDSDVFAQVLSVLKDSDDNVIGVEQYQSTLESLLSTQQNSKKNSPLRSKHDTQNSTLSTTTVTKSRVVNLTKVQKQVSVQDVEYTDLLERFVAEFEQSLTSALVNPQNLFLHEVFLFDLRNPLKDSFAPRARFSVERALSNPFDYLSSSTALEDQSNNLSAKQPETAILYQLYLESGALVNIFDLWKAFSTIVSGDEGDVDGDEQRTGLMLFYRALSELKALGMMKPSRKKIDHVSKSSWKGL</sequence>
<dbReference type="OrthoDB" id="10265211at2759"/>
<keyword evidence="4" id="KW-0238">DNA-binding</keyword>
<dbReference type="InterPro" id="IPR045667">
    <property type="entry name" value="ORC3_N"/>
</dbReference>
<dbReference type="KEGG" id="trg:TRUGW13939_01092"/>
<keyword evidence="5" id="KW-0539">Nucleus</keyword>
<evidence type="ECO:0000256" key="5">
    <source>
        <dbReference type="ARBA" id="ARBA00023242"/>
    </source>
</evidence>
<evidence type="ECO:0000259" key="7">
    <source>
        <dbReference type="Pfam" id="PF07034"/>
    </source>
</evidence>
<comment type="subcellular location">
    <subcellularLocation>
        <location evidence="1">Nucleus</location>
    </subcellularLocation>
</comment>
<dbReference type="GO" id="GO:0003688">
    <property type="term" value="F:DNA replication origin binding"/>
    <property type="evidence" value="ECO:0007669"/>
    <property type="project" value="TreeGrafter"/>
</dbReference>
<comment type="similarity">
    <text evidence="2">Belongs to the ORC3 family.</text>
</comment>
<accession>A0A7H8QJ90</accession>
<evidence type="ECO:0000313" key="9">
    <source>
        <dbReference type="EMBL" id="QKX54010.1"/>
    </source>
</evidence>
<dbReference type="Pfam" id="PF07034">
    <property type="entry name" value="ORC3_N"/>
    <property type="match status" value="1"/>
</dbReference>
<name>A0A7H8QJ90_TALRU</name>
<feature type="domain" description="Origin recognition complex subunit 3 N-terminal" evidence="7">
    <location>
        <begin position="19"/>
        <end position="347"/>
    </location>
</feature>
<dbReference type="PANTHER" id="PTHR12748:SF0">
    <property type="entry name" value="ORIGIN RECOGNITION COMPLEX SUBUNIT 3"/>
    <property type="match status" value="1"/>
</dbReference>
<protein>
    <submittedName>
        <fullName evidence="9">Uncharacterized protein</fullName>
    </submittedName>
</protein>
<evidence type="ECO:0000256" key="2">
    <source>
        <dbReference type="ARBA" id="ARBA00010977"/>
    </source>
</evidence>
<evidence type="ECO:0000313" key="10">
    <source>
        <dbReference type="Proteomes" id="UP000509510"/>
    </source>
</evidence>
<evidence type="ECO:0000256" key="4">
    <source>
        <dbReference type="ARBA" id="ARBA00023125"/>
    </source>
</evidence>
<proteinExistence type="inferred from homology"/>